<protein>
    <submittedName>
        <fullName evidence="1">Uncharacterized protein</fullName>
    </submittedName>
</protein>
<dbReference type="EMBL" id="GBXM01086802">
    <property type="protein sequence ID" value="JAH21775.1"/>
    <property type="molecule type" value="Transcribed_RNA"/>
</dbReference>
<sequence>MTSEGATRFHPPPPSLGIQSCIIKMKYLVSQENLFFSFLRQRLKPRGGVLSE</sequence>
<accession>A0A0E9QZY4</accession>
<reference evidence="1" key="2">
    <citation type="journal article" date="2015" name="Fish Shellfish Immunol.">
        <title>Early steps in the European eel (Anguilla anguilla)-Vibrio vulnificus interaction in the gills: Role of the RtxA13 toxin.</title>
        <authorList>
            <person name="Callol A."/>
            <person name="Pajuelo D."/>
            <person name="Ebbesson L."/>
            <person name="Teles M."/>
            <person name="MacKenzie S."/>
            <person name="Amaro C."/>
        </authorList>
    </citation>
    <scope>NUCLEOTIDE SEQUENCE</scope>
</reference>
<proteinExistence type="predicted"/>
<evidence type="ECO:0000313" key="1">
    <source>
        <dbReference type="EMBL" id="JAH21775.1"/>
    </source>
</evidence>
<dbReference type="AlphaFoldDB" id="A0A0E9QZY4"/>
<reference evidence="1" key="1">
    <citation type="submission" date="2014-11" db="EMBL/GenBank/DDBJ databases">
        <authorList>
            <person name="Amaro Gonzalez C."/>
        </authorList>
    </citation>
    <scope>NUCLEOTIDE SEQUENCE</scope>
</reference>
<name>A0A0E9QZY4_ANGAN</name>
<organism evidence="1">
    <name type="scientific">Anguilla anguilla</name>
    <name type="common">European freshwater eel</name>
    <name type="synonym">Muraena anguilla</name>
    <dbReference type="NCBI Taxonomy" id="7936"/>
    <lineage>
        <taxon>Eukaryota</taxon>
        <taxon>Metazoa</taxon>
        <taxon>Chordata</taxon>
        <taxon>Craniata</taxon>
        <taxon>Vertebrata</taxon>
        <taxon>Euteleostomi</taxon>
        <taxon>Actinopterygii</taxon>
        <taxon>Neopterygii</taxon>
        <taxon>Teleostei</taxon>
        <taxon>Anguilliformes</taxon>
        <taxon>Anguillidae</taxon>
        <taxon>Anguilla</taxon>
    </lineage>
</organism>